<protein>
    <submittedName>
        <fullName evidence="1">Uncharacterized protein</fullName>
    </submittedName>
</protein>
<name>A0A4R7CXC7_9SPHI</name>
<dbReference type="Proteomes" id="UP000294752">
    <property type="component" value="Unassembled WGS sequence"/>
</dbReference>
<dbReference type="AlphaFoldDB" id="A0A4R7CXC7"/>
<dbReference type="RefSeq" id="WP_133641215.1">
    <property type="nucleotide sequence ID" value="NZ_SNZV01000007.1"/>
</dbReference>
<keyword evidence="2" id="KW-1185">Reference proteome</keyword>
<evidence type="ECO:0000313" key="2">
    <source>
        <dbReference type="Proteomes" id="UP000294752"/>
    </source>
</evidence>
<evidence type="ECO:0000313" key="1">
    <source>
        <dbReference type="EMBL" id="TDS11754.1"/>
    </source>
</evidence>
<gene>
    <name evidence="1" type="ORF">B0I21_10797</name>
</gene>
<proteinExistence type="predicted"/>
<organism evidence="1 2">
    <name type="scientific">Sphingobacterium paludis</name>
    <dbReference type="NCBI Taxonomy" id="1476465"/>
    <lineage>
        <taxon>Bacteria</taxon>
        <taxon>Pseudomonadati</taxon>
        <taxon>Bacteroidota</taxon>
        <taxon>Sphingobacteriia</taxon>
        <taxon>Sphingobacteriales</taxon>
        <taxon>Sphingobacteriaceae</taxon>
        <taxon>Sphingobacterium</taxon>
    </lineage>
</organism>
<sequence>MKIQTQLTSDYIVKNWSAKIIILAFALVSCRSNKYSNDLPSIDQYNGSSYTQKGFDHAETGDSAIVSGRIRYFGSEKPISEARIVFINIRKDTVISVKTDKNGKFKGGLSFLGFSGKAVVARRDIFFEIPNITIYPIYKNYSIDIKIPRPLEIISPDKYSKKDMKELSKYFKEQKKAK</sequence>
<comment type="caution">
    <text evidence="1">The sequence shown here is derived from an EMBL/GenBank/DDBJ whole genome shotgun (WGS) entry which is preliminary data.</text>
</comment>
<accession>A0A4R7CXC7</accession>
<reference evidence="1 2" key="1">
    <citation type="submission" date="2019-03" db="EMBL/GenBank/DDBJ databases">
        <title>Genomic Encyclopedia of Type Strains, Phase III (KMG-III): the genomes of soil and plant-associated and newly described type strains.</title>
        <authorList>
            <person name="Whitman W."/>
        </authorList>
    </citation>
    <scope>NUCLEOTIDE SEQUENCE [LARGE SCALE GENOMIC DNA]</scope>
    <source>
        <strain evidence="1 2">CGMCC 1.12801</strain>
    </source>
</reference>
<dbReference type="PROSITE" id="PS51257">
    <property type="entry name" value="PROKAR_LIPOPROTEIN"/>
    <property type="match status" value="1"/>
</dbReference>
<dbReference type="EMBL" id="SNZV01000007">
    <property type="protein sequence ID" value="TDS11754.1"/>
    <property type="molecule type" value="Genomic_DNA"/>
</dbReference>